<reference evidence="2" key="1">
    <citation type="submission" date="2019-08" db="EMBL/GenBank/DDBJ databases">
        <authorList>
            <person name="Kucharzyk K."/>
            <person name="Murdoch R.W."/>
            <person name="Higgins S."/>
            <person name="Loffler F."/>
        </authorList>
    </citation>
    <scope>NUCLEOTIDE SEQUENCE</scope>
</reference>
<dbReference type="EMBL" id="VSSQ01002864">
    <property type="protein sequence ID" value="MPM17802.1"/>
    <property type="molecule type" value="Genomic_DNA"/>
</dbReference>
<sequence>MNRTSISIIVMLFLCVGAFVLQIFLSKRDSRWAGLVLPIITFAYSLLAVFGMAAYVGEPMGQVIMQAISILVITNIPTFILLAIYFALRHERRKNKEINKMNIKDL</sequence>
<comment type="caution">
    <text evidence="2">The sequence shown here is derived from an EMBL/GenBank/DDBJ whole genome shotgun (WGS) entry which is preliminary data.</text>
</comment>
<feature type="transmembrane region" description="Helical" evidence="1">
    <location>
        <begin position="32"/>
        <end position="57"/>
    </location>
</feature>
<protein>
    <submittedName>
        <fullName evidence="2">Uncharacterized protein</fullName>
    </submittedName>
</protein>
<name>A0A644XNM8_9ZZZZ</name>
<keyword evidence="1" id="KW-0812">Transmembrane</keyword>
<feature type="transmembrane region" description="Helical" evidence="1">
    <location>
        <begin position="6"/>
        <end position="25"/>
    </location>
</feature>
<proteinExistence type="predicted"/>
<evidence type="ECO:0000256" key="1">
    <source>
        <dbReference type="SAM" id="Phobius"/>
    </source>
</evidence>
<accession>A0A644XNM8</accession>
<feature type="transmembrane region" description="Helical" evidence="1">
    <location>
        <begin position="63"/>
        <end position="88"/>
    </location>
</feature>
<dbReference type="AlphaFoldDB" id="A0A644XNM8"/>
<keyword evidence="1" id="KW-0472">Membrane</keyword>
<keyword evidence="1" id="KW-1133">Transmembrane helix</keyword>
<evidence type="ECO:0000313" key="2">
    <source>
        <dbReference type="EMBL" id="MPM17802.1"/>
    </source>
</evidence>
<gene>
    <name evidence="2" type="ORF">SDC9_64201</name>
</gene>
<organism evidence="2">
    <name type="scientific">bioreactor metagenome</name>
    <dbReference type="NCBI Taxonomy" id="1076179"/>
    <lineage>
        <taxon>unclassified sequences</taxon>
        <taxon>metagenomes</taxon>
        <taxon>ecological metagenomes</taxon>
    </lineage>
</organism>